<sequence>MAEAKVLKVRDEGPRAGALAVPFRAYSFKLLMGGSVQGHFAQCTGLRSRVEVIPLREQGRTVVRKLSGPLGSGSVSLNYGLSTSSELWDWFLASMEGHGQSKTVSILMLGVDGITEVFRYELLECWLRDWECAAVDARRQQAALSRLVLSFEAIRRG</sequence>
<proteinExistence type="predicted"/>
<dbReference type="OrthoDB" id="9799891at2"/>
<dbReference type="PATRIC" id="fig|378806.16.peg.8392"/>
<dbReference type="PANTHER" id="PTHR38009">
    <property type="entry name" value="CONSERVED HYPOTHETICAL PHAGE TAIL PROTEIN"/>
    <property type="match status" value="1"/>
</dbReference>
<dbReference type="InterPro" id="IPR010667">
    <property type="entry name" value="Phage_T4_Gp19"/>
</dbReference>
<protein>
    <submittedName>
        <fullName evidence="1">Conserved hypothetical phage tail region protein</fullName>
    </submittedName>
</protein>
<dbReference type="Proteomes" id="UP000032702">
    <property type="component" value="Unassembled WGS sequence"/>
</dbReference>
<dbReference type="InterPro" id="IPR011747">
    <property type="entry name" value="CHP02241"/>
</dbReference>
<comment type="caution">
    <text evidence="1">The sequence shown here is derived from an EMBL/GenBank/DDBJ whole genome shotgun (WGS) entry which is preliminary data.</text>
</comment>
<gene>
    <name evidence="1" type="ORF">STIAU_0363</name>
</gene>
<dbReference type="GO" id="GO:0005198">
    <property type="term" value="F:structural molecule activity"/>
    <property type="evidence" value="ECO:0007669"/>
    <property type="project" value="InterPro"/>
</dbReference>
<evidence type="ECO:0000313" key="2">
    <source>
        <dbReference type="Proteomes" id="UP000032702"/>
    </source>
</evidence>
<dbReference type="RefSeq" id="WP_002611327.1">
    <property type="nucleotide sequence ID" value="NC_014623.1"/>
</dbReference>
<organism evidence="1 2">
    <name type="scientific">Stigmatella aurantiaca (strain DW4/3-1)</name>
    <dbReference type="NCBI Taxonomy" id="378806"/>
    <lineage>
        <taxon>Bacteria</taxon>
        <taxon>Pseudomonadati</taxon>
        <taxon>Myxococcota</taxon>
        <taxon>Myxococcia</taxon>
        <taxon>Myxococcales</taxon>
        <taxon>Cystobacterineae</taxon>
        <taxon>Archangiaceae</taxon>
        <taxon>Stigmatella</taxon>
    </lineage>
</organism>
<evidence type="ECO:0000313" key="1">
    <source>
        <dbReference type="EMBL" id="EAU68977.1"/>
    </source>
</evidence>
<dbReference type="Pfam" id="PF06841">
    <property type="entry name" value="Phage_T4_gp19"/>
    <property type="match status" value="1"/>
</dbReference>
<dbReference type="EMBL" id="AAMD01000010">
    <property type="protein sequence ID" value="EAU68977.1"/>
    <property type="molecule type" value="Genomic_DNA"/>
</dbReference>
<dbReference type="PANTHER" id="PTHR38009:SF1">
    <property type="entry name" value="CONSERVED HYPOTHETICAL PHAGE TAIL PROTEIN"/>
    <property type="match status" value="1"/>
</dbReference>
<name>Q09B15_STIAD</name>
<dbReference type="AlphaFoldDB" id="Q09B15"/>
<accession>Q09B15</accession>
<dbReference type="NCBIfam" id="TIGR02241">
    <property type="entry name" value="conserved hypothetical phage tail region protein"/>
    <property type="match status" value="1"/>
</dbReference>
<reference evidence="1 2" key="1">
    <citation type="submission" date="2006-04" db="EMBL/GenBank/DDBJ databases">
        <authorList>
            <person name="Nierman W.C."/>
        </authorList>
    </citation>
    <scope>NUCLEOTIDE SEQUENCE [LARGE SCALE GENOMIC DNA]</scope>
    <source>
        <strain evidence="1 2">DW4/3-1</strain>
    </source>
</reference>